<dbReference type="Proteomes" id="UP000828390">
    <property type="component" value="Unassembled WGS sequence"/>
</dbReference>
<keyword evidence="2" id="KW-1185">Reference proteome</keyword>
<evidence type="ECO:0000313" key="1">
    <source>
        <dbReference type="EMBL" id="KAH3822196.1"/>
    </source>
</evidence>
<name>A0A9D4GRC9_DREPO</name>
<gene>
    <name evidence="1" type="ORF">DPMN_123969</name>
</gene>
<organism evidence="1 2">
    <name type="scientific">Dreissena polymorpha</name>
    <name type="common">Zebra mussel</name>
    <name type="synonym">Mytilus polymorpha</name>
    <dbReference type="NCBI Taxonomy" id="45954"/>
    <lineage>
        <taxon>Eukaryota</taxon>
        <taxon>Metazoa</taxon>
        <taxon>Spiralia</taxon>
        <taxon>Lophotrochozoa</taxon>
        <taxon>Mollusca</taxon>
        <taxon>Bivalvia</taxon>
        <taxon>Autobranchia</taxon>
        <taxon>Heteroconchia</taxon>
        <taxon>Euheterodonta</taxon>
        <taxon>Imparidentia</taxon>
        <taxon>Neoheterodontei</taxon>
        <taxon>Myida</taxon>
        <taxon>Dreissenoidea</taxon>
        <taxon>Dreissenidae</taxon>
        <taxon>Dreissena</taxon>
    </lineage>
</organism>
<dbReference type="AlphaFoldDB" id="A0A9D4GRC9"/>
<accession>A0A9D4GRC9</accession>
<evidence type="ECO:0000313" key="2">
    <source>
        <dbReference type="Proteomes" id="UP000828390"/>
    </source>
</evidence>
<proteinExistence type="predicted"/>
<comment type="caution">
    <text evidence="1">The sequence shown here is derived from an EMBL/GenBank/DDBJ whole genome shotgun (WGS) entry which is preliminary data.</text>
</comment>
<protein>
    <submittedName>
        <fullName evidence="1">Uncharacterized protein</fullName>
    </submittedName>
</protein>
<reference evidence="1" key="1">
    <citation type="journal article" date="2019" name="bioRxiv">
        <title>The Genome of the Zebra Mussel, Dreissena polymorpha: A Resource for Invasive Species Research.</title>
        <authorList>
            <person name="McCartney M.A."/>
            <person name="Auch B."/>
            <person name="Kono T."/>
            <person name="Mallez S."/>
            <person name="Zhang Y."/>
            <person name="Obille A."/>
            <person name="Becker A."/>
            <person name="Abrahante J.E."/>
            <person name="Garbe J."/>
            <person name="Badalamenti J.P."/>
            <person name="Herman A."/>
            <person name="Mangelson H."/>
            <person name="Liachko I."/>
            <person name="Sullivan S."/>
            <person name="Sone E.D."/>
            <person name="Koren S."/>
            <person name="Silverstein K.A.T."/>
            <person name="Beckman K.B."/>
            <person name="Gohl D.M."/>
        </authorList>
    </citation>
    <scope>NUCLEOTIDE SEQUENCE</scope>
    <source>
        <strain evidence="1">Duluth1</strain>
        <tissue evidence="1">Whole animal</tissue>
    </source>
</reference>
<sequence>MSDEFNNANFSLIWDELNHDNEKQATETMELTLSQFQEQYGFDPSNLFTNEIELTTENETSPSTNFGSDAP</sequence>
<reference evidence="1" key="2">
    <citation type="submission" date="2020-11" db="EMBL/GenBank/DDBJ databases">
        <authorList>
            <person name="McCartney M.A."/>
            <person name="Auch B."/>
            <person name="Kono T."/>
            <person name="Mallez S."/>
            <person name="Becker A."/>
            <person name="Gohl D.M."/>
            <person name="Silverstein K.A.T."/>
            <person name="Koren S."/>
            <person name="Bechman K.B."/>
            <person name="Herman A."/>
            <person name="Abrahante J.E."/>
            <person name="Garbe J."/>
        </authorList>
    </citation>
    <scope>NUCLEOTIDE SEQUENCE</scope>
    <source>
        <strain evidence="1">Duluth1</strain>
        <tissue evidence="1">Whole animal</tissue>
    </source>
</reference>
<dbReference type="EMBL" id="JAIWYP010000005">
    <property type="protein sequence ID" value="KAH3822196.1"/>
    <property type="molecule type" value="Genomic_DNA"/>
</dbReference>